<evidence type="ECO:0000256" key="2">
    <source>
        <dbReference type="PIRSR" id="PIRSR601310-3"/>
    </source>
</evidence>
<dbReference type="PANTHER" id="PTHR23089">
    <property type="entry name" value="HISTIDINE TRIAD HIT PROTEIN"/>
    <property type="match status" value="1"/>
</dbReference>
<dbReference type="InterPro" id="IPR019808">
    <property type="entry name" value="Histidine_triad_CS"/>
</dbReference>
<dbReference type="SUPFAM" id="SSF54197">
    <property type="entry name" value="HIT-like"/>
    <property type="match status" value="1"/>
</dbReference>
<feature type="short sequence motif" description="Histidine triad motif" evidence="2 3">
    <location>
        <begin position="97"/>
        <end position="101"/>
    </location>
</feature>
<gene>
    <name evidence="5" type="ORF">N44_04312</name>
</gene>
<name>A0A0A1W090_MICAE</name>
<dbReference type="Proteomes" id="UP000030321">
    <property type="component" value="Unassembled WGS sequence"/>
</dbReference>
<reference evidence="6" key="1">
    <citation type="journal article" date="2015" name="Genome">
        <title>Whole Genome Sequence of the Non-Microcystin-Producing Microcystis aeruginosa Strain NIES-44.</title>
        <authorList>
            <person name="Okano K."/>
            <person name="Miyata N."/>
            <person name="Ozaki Y."/>
        </authorList>
    </citation>
    <scope>NUCLEOTIDE SEQUENCE [LARGE SCALE GENOMIC DNA]</scope>
    <source>
        <strain evidence="6">NIES-44</strain>
    </source>
</reference>
<dbReference type="CDD" id="cd01276">
    <property type="entry name" value="PKCI_related"/>
    <property type="match status" value="1"/>
</dbReference>
<accession>A0A0A1W090</accession>
<evidence type="ECO:0000313" key="5">
    <source>
        <dbReference type="EMBL" id="GAL95457.1"/>
    </source>
</evidence>
<comment type="caution">
    <text evidence="5">The sequence shown here is derived from an EMBL/GenBank/DDBJ whole genome shotgun (WGS) entry which is preliminary data.</text>
</comment>
<dbReference type="PROSITE" id="PS00892">
    <property type="entry name" value="HIT_1"/>
    <property type="match status" value="1"/>
</dbReference>
<dbReference type="EMBL" id="BBPA01000071">
    <property type="protein sequence ID" value="GAL95457.1"/>
    <property type="molecule type" value="Genomic_DNA"/>
</dbReference>
<dbReference type="Pfam" id="PF01230">
    <property type="entry name" value="HIT"/>
    <property type="match status" value="1"/>
</dbReference>
<dbReference type="Gene3D" id="3.30.428.10">
    <property type="entry name" value="HIT-like"/>
    <property type="match status" value="1"/>
</dbReference>
<dbReference type="RefSeq" id="WP_002803707.1">
    <property type="nucleotide sequence ID" value="NZ_BBPA01000071.1"/>
</dbReference>
<evidence type="ECO:0000256" key="3">
    <source>
        <dbReference type="PROSITE-ProRule" id="PRU00464"/>
    </source>
</evidence>
<organism evidence="5 6">
    <name type="scientific">Microcystis aeruginosa NIES-44</name>
    <dbReference type="NCBI Taxonomy" id="449439"/>
    <lineage>
        <taxon>Bacteria</taxon>
        <taxon>Bacillati</taxon>
        <taxon>Cyanobacteriota</taxon>
        <taxon>Cyanophyceae</taxon>
        <taxon>Oscillatoriophycideae</taxon>
        <taxon>Chroococcales</taxon>
        <taxon>Microcystaceae</taxon>
        <taxon>Microcystis</taxon>
    </lineage>
</organism>
<evidence type="ECO:0000256" key="1">
    <source>
        <dbReference type="PIRSR" id="PIRSR601310-1"/>
    </source>
</evidence>
<dbReference type="AlphaFoldDB" id="A0A0A1W090"/>
<dbReference type="InterPro" id="IPR001310">
    <property type="entry name" value="Histidine_triad_HIT"/>
</dbReference>
<sequence length="113" mass="12532">MSETIFSKIIRKEIPASIVYEDDLVLAFRDVNPQAPTHILIIPKKPIPKLEEASDSDRDLLGHLLLTVKKVAAEAKLSQGYRVVINNGEHGGQTVDHLHVHLLGDRPMAWPPG</sequence>
<dbReference type="InterPro" id="IPR036265">
    <property type="entry name" value="HIT-like_sf"/>
</dbReference>
<evidence type="ECO:0000259" key="4">
    <source>
        <dbReference type="PROSITE" id="PS51084"/>
    </source>
</evidence>
<dbReference type="FunFam" id="3.30.428.10:FF:000005">
    <property type="entry name" value="Histidine triad nucleotide-binding protein 1"/>
    <property type="match status" value="1"/>
</dbReference>
<proteinExistence type="predicted"/>
<feature type="active site" description="Tele-AMP-histidine intermediate" evidence="1">
    <location>
        <position position="99"/>
    </location>
</feature>
<dbReference type="GO" id="GO:0003824">
    <property type="term" value="F:catalytic activity"/>
    <property type="evidence" value="ECO:0007669"/>
    <property type="project" value="InterPro"/>
</dbReference>
<feature type="domain" description="HIT" evidence="4">
    <location>
        <begin position="5"/>
        <end position="113"/>
    </location>
</feature>
<evidence type="ECO:0000313" key="6">
    <source>
        <dbReference type="Proteomes" id="UP000030321"/>
    </source>
</evidence>
<protein>
    <submittedName>
        <fullName evidence="5">Histidine triad (HIT) nucleotide-binding protein, cyanobacterial subgroup</fullName>
    </submittedName>
</protein>
<dbReference type="InterPro" id="IPR011146">
    <property type="entry name" value="HIT-like"/>
</dbReference>
<dbReference type="PRINTS" id="PR00332">
    <property type="entry name" value="HISTRIAD"/>
</dbReference>
<dbReference type="PROSITE" id="PS51084">
    <property type="entry name" value="HIT_2"/>
    <property type="match status" value="1"/>
</dbReference>